<proteinExistence type="predicted"/>
<dbReference type="Proteomes" id="UP000217199">
    <property type="component" value="Unassembled WGS sequence"/>
</dbReference>
<feature type="transmembrane region" description="Helical" evidence="12">
    <location>
        <begin position="187"/>
        <end position="204"/>
    </location>
</feature>
<evidence type="ECO:0000256" key="2">
    <source>
        <dbReference type="ARBA" id="ARBA00004141"/>
    </source>
</evidence>
<dbReference type="PANTHER" id="PTHR15422">
    <property type="entry name" value="OS05G0565100 PROTEIN"/>
    <property type="match status" value="1"/>
</dbReference>
<evidence type="ECO:0000256" key="4">
    <source>
        <dbReference type="ARBA" id="ARBA00022617"/>
    </source>
</evidence>
<accession>A0A286UVK6</accession>
<keyword evidence="9" id="KW-0408">Iron</keyword>
<feature type="transmembrane region" description="Helical" evidence="12">
    <location>
        <begin position="224"/>
        <end position="246"/>
    </location>
</feature>
<dbReference type="OrthoDB" id="432881at2759"/>
<dbReference type="InterPro" id="IPR006593">
    <property type="entry name" value="Cyt_b561/ferric_Rdtase_TM"/>
</dbReference>
<evidence type="ECO:0000256" key="3">
    <source>
        <dbReference type="ARBA" id="ARBA00022448"/>
    </source>
</evidence>
<evidence type="ECO:0000256" key="9">
    <source>
        <dbReference type="ARBA" id="ARBA00023004"/>
    </source>
</evidence>
<dbReference type="PANTHER" id="PTHR15422:SF45">
    <property type="entry name" value="CYTOCHROME B561 DOMAIN-CONTAINING PROTEIN"/>
    <property type="match status" value="1"/>
</dbReference>
<evidence type="ECO:0000256" key="12">
    <source>
        <dbReference type="SAM" id="Phobius"/>
    </source>
</evidence>
<dbReference type="Pfam" id="PF03188">
    <property type="entry name" value="Cytochrom_B561"/>
    <property type="match status" value="1"/>
</dbReference>
<dbReference type="GO" id="GO:0046872">
    <property type="term" value="F:metal ion binding"/>
    <property type="evidence" value="ECO:0007669"/>
    <property type="project" value="UniProtKB-KW"/>
</dbReference>
<gene>
    <name evidence="14" type="ORF">PNOK_0061000</name>
</gene>
<keyword evidence="5 12" id="KW-0812">Transmembrane</keyword>
<dbReference type="InParanoid" id="A0A286UVK6"/>
<keyword evidence="4" id="KW-0349">Heme</keyword>
<keyword evidence="7" id="KW-0249">Electron transport</keyword>
<feature type="compositionally biased region" description="Polar residues" evidence="11">
    <location>
        <begin position="80"/>
        <end position="97"/>
    </location>
</feature>
<feature type="transmembrane region" description="Helical" evidence="12">
    <location>
        <begin position="267"/>
        <end position="286"/>
    </location>
</feature>
<comment type="subcellular location">
    <subcellularLocation>
        <location evidence="2">Membrane</location>
        <topology evidence="2">Multi-pass membrane protein</topology>
    </subcellularLocation>
</comment>
<evidence type="ECO:0000256" key="6">
    <source>
        <dbReference type="ARBA" id="ARBA00022723"/>
    </source>
</evidence>
<feature type="transmembrane region" description="Helical" evidence="12">
    <location>
        <begin position="117"/>
        <end position="139"/>
    </location>
</feature>
<evidence type="ECO:0000256" key="5">
    <source>
        <dbReference type="ARBA" id="ARBA00022692"/>
    </source>
</evidence>
<evidence type="ECO:0000259" key="13">
    <source>
        <dbReference type="Pfam" id="PF03188"/>
    </source>
</evidence>
<dbReference type="GO" id="GO:0016020">
    <property type="term" value="C:membrane"/>
    <property type="evidence" value="ECO:0007669"/>
    <property type="project" value="UniProtKB-SubCell"/>
</dbReference>
<name>A0A286UVK6_9AGAM</name>
<reference evidence="14 15" key="1">
    <citation type="journal article" date="2017" name="Mol. Ecol.">
        <title>Comparative and population genomic landscape of Phellinus noxius: A hypervariable fungus causing root rot in trees.</title>
        <authorList>
            <person name="Chung C.L."/>
            <person name="Lee T.J."/>
            <person name="Akiba M."/>
            <person name="Lee H.H."/>
            <person name="Kuo T.H."/>
            <person name="Liu D."/>
            <person name="Ke H.M."/>
            <person name="Yokoi T."/>
            <person name="Roa M.B."/>
            <person name="Lu M.J."/>
            <person name="Chang Y.Y."/>
            <person name="Ann P.J."/>
            <person name="Tsai J.N."/>
            <person name="Chen C.Y."/>
            <person name="Tzean S.S."/>
            <person name="Ota Y."/>
            <person name="Hattori T."/>
            <person name="Sahashi N."/>
            <person name="Liou R.F."/>
            <person name="Kikuchi T."/>
            <person name="Tsai I.J."/>
        </authorList>
    </citation>
    <scope>NUCLEOTIDE SEQUENCE [LARGE SCALE GENOMIC DNA]</scope>
    <source>
        <strain evidence="14 15">FFPRI411160</strain>
    </source>
</reference>
<dbReference type="GO" id="GO:0140575">
    <property type="term" value="F:transmembrane monodehydroascorbate reductase activity"/>
    <property type="evidence" value="ECO:0007669"/>
    <property type="project" value="InterPro"/>
</dbReference>
<organism evidence="14 15">
    <name type="scientific">Pyrrhoderma noxium</name>
    <dbReference type="NCBI Taxonomy" id="2282107"/>
    <lineage>
        <taxon>Eukaryota</taxon>
        <taxon>Fungi</taxon>
        <taxon>Dikarya</taxon>
        <taxon>Basidiomycota</taxon>
        <taxon>Agaricomycotina</taxon>
        <taxon>Agaricomycetes</taxon>
        <taxon>Hymenochaetales</taxon>
        <taxon>Hymenochaetaceae</taxon>
        <taxon>Pyrrhoderma</taxon>
    </lineage>
</organism>
<dbReference type="CDD" id="cd08761">
    <property type="entry name" value="Cyt_b561_CYB561D2_like"/>
    <property type="match status" value="1"/>
</dbReference>
<keyword evidence="8 12" id="KW-1133">Transmembrane helix</keyword>
<keyword evidence="15" id="KW-1185">Reference proteome</keyword>
<dbReference type="Gene3D" id="1.20.120.1770">
    <property type="match status" value="1"/>
</dbReference>
<evidence type="ECO:0000256" key="7">
    <source>
        <dbReference type="ARBA" id="ARBA00022982"/>
    </source>
</evidence>
<dbReference type="InterPro" id="IPR045150">
    <property type="entry name" value="CYB561D1/2"/>
</dbReference>
<feature type="transmembrane region" description="Helical" evidence="12">
    <location>
        <begin position="145"/>
        <end position="167"/>
    </location>
</feature>
<evidence type="ECO:0000313" key="15">
    <source>
        <dbReference type="Proteomes" id="UP000217199"/>
    </source>
</evidence>
<dbReference type="AlphaFoldDB" id="A0A286UVK6"/>
<keyword evidence="6" id="KW-0479">Metal-binding</keyword>
<feature type="region of interest" description="Disordered" evidence="11">
    <location>
        <begin position="76"/>
        <end position="112"/>
    </location>
</feature>
<dbReference type="STRING" id="2282107.A0A286UVK6"/>
<keyword evidence="10 12" id="KW-0472">Membrane</keyword>
<sequence length="323" mass="34946">MGGDTSRKTASSLFSSSSSALASGTGIATGTGAISASGLGSTYFGSGSTRSRNFQGSSISAQMYSQDDDMILEREKSGERTSWYTSRSSQDYSNSINGEEDISGGSSDGRRRRGSDAIAWLIAMSFSILSATYTTYLLYSTNKGFSWFAYHPPLQMASLSCFTYGILTLQPTNHPKTKAAGLVRHQLAIFLAGIPLLVIGTWSIYHNKQLGARPHFVSWHGKLGIAACAWLCIQILFGCASTWFGGIALGGGLKAKGYWKFHRLSGYVLYPFFVYAAHLGGAWSTYTNSHAGHLMRVIAYSVGPIITVIAVYSRIRVSKMKLF</sequence>
<evidence type="ECO:0000256" key="11">
    <source>
        <dbReference type="SAM" id="MobiDB-lite"/>
    </source>
</evidence>
<feature type="transmembrane region" description="Helical" evidence="12">
    <location>
        <begin position="298"/>
        <end position="315"/>
    </location>
</feature>
<evidence type="ECO:0000256" key="8">
    <source>
        <dbReference type="ARBA" id="ARBA00022989"/>
    </source>
</evidence>
<evidence type="ECO:0000313" key="14">
    <source>
        <dbReference type="EMBL" id="PAV23542.1"/>
    </source>
</evidence>
<comment type="caution">
    <text evidence="14">The sequence shown here is derived from an EMBL/GenBank/DDBJ whole genome shotgun (WGS) entry which is preliminary data.</text>
</comment>
<dbReference type="EMBL" id="NBII01000001">
    <property type="protein sequence ID" value="PAV23542.1"/>
    <property type="molecule type" value="Genomic_DNA"/>
</dbReference>
<feature type="domain" description="Cytochrome b561" evidence="13">
    <location>
        <begin position="184"/>
        <end position="280"/>
    </location>
</feature>
<protein>
    <submittedName>
        <fullName evidence="14">Cytochrome b561</fullName>
    </submittedName>
</protein>
<keyword evidence="3" id="KW-0813">Transport</keyword>
<comment type="cofactor">
    <cofactor evidence="1">
        <name>heme b</name>
        <dbReference type="ChEBI" id="CHEBI:60344"/>
    </cofactor>
</comment>
<evidence type="ECO:0000256" key="1">
    <source>
        <dbReference type="ARBA" id="ARBA00001970"/>
    </source>
</evidence>
<evidence type="ECO:0000256" key="10">
    <source>
        <dbReference type="ARBA" id="ARBA00023136"/>
    </source>
</evidence>